<protein>
    <recommendedName>
        <fullName evidence="4">PGR5-like protein 1A, chloroplastic</fullName>
    </recommendedName>
</protein>
<sequence>MAYPFKYPPPITDFSQARCVTVTSFRKQLMAATRSPVTPHVIGSAVFELSRTASHIGAPFSVRFSSRSHCISSSAATYVNRQPSEGPSCIFVGPIESASQETLEALYRQARDAYYSGKPLIVDDMFDRVELKLRRYGSKYVVKYPRCSLRRQSTYADAEEDPSQVFALASIWFLILGFGSSACLVPVLYTICRAYQDAVDSGIVYDNQASVLEFLTTLNGTLLILFGFVIGYPIASASVGALQRLWNSKLVALKGACPNCGEEVFAFVRSDQSNSSPHRAECHVCESSLEFRTKIEKSISRPGNRWVYGRIYLIKQRGRRQRWA</sequence>
<evidence type="ECO:0000313" key="3">
    <source>
        <dbReference type="Proteomes" id="UP000834106"/>
    </source>
</evidence>
<feature type="transmembrane region" description="Helical" evidence="1">
    <location>
        <begin position="211"/>
        <end position="235"/>
    </location>
</feature>
<keyword evidence="1" id="KW-0472">Membrane</keyword>
<keyword evidence="1" id="KW-0812">Transmembrane</keyword>
<dbReference type="AlphaFoldDB" id="A0AAD2DXJ7"/>
<accession>A0AAD2DXJ7</accession>
<keyword evidence="3" id="KW-1185">Reference proteome</keyword>
<reference evidence="2" key="1">
    <citation type="submission" date="2023-05" db="EMBL/GenBank/DDBJ databases">
        <authorList>
            <person name="Huff M."/>
        </authorList>
    </citation>
    <scope>NUCLEOTIDE SEQUENCE</scope>
</reference>
<dbReference type="GO" id="GO:0016730">
    <property type="term" value="F:oxidoreductase activity, acting on iron-sulfur proteins as donors"/>
    <property type="evidence" value="ECO:0007669"/>
    <property type="project" value="InterPro"/>
</dbReference>
<dbReference type="GO" id="GO:0009773">
    <property type="term" value="P:photosynthetic electron transport in photosystem I"/>
    <property type="evidence" value="ECO:0007669"/>
    <property type="project" value="InterPro"/>
</dbReference>
<evidence type="ECO:0000256" key="1">
    <source>
        <dbReference type="SAM" id="Phobius"/>
    </source>
</evidence>
<keyword evidence="1" id="KW-1133">Transmembrane helix</keyword>
<feature type="transmembrane region" description="Helical" evidence="1">
    <location>
        <begin position="165"/>
        <end position="191"/>
    </location>
</feature>
<dbReference type="GO" id="GO:0009535">
    <property type="term" value="C:chloroplast thylakoid membrane"/>
    <property type="evidence" value="ECO:0007669"/>
    <property type="project" value="InterPro"/>
</dbReference>
<dbReference type="InterPro" id="IPR039987">
    <property type="entry name" value="PGRL1"/>
</dbReference>
<name>A0AAD2DXJ7_9LAMI</name>
<gene>
    <name evidence="2" type="ORF">FPE_LOCUS15938</name>
</gene>
<dbReference type="PANTHER" id="PTHR31032:SF2">
    <property type="entry name" value="PGR5-LIKE A PROTEIN"/>
    <property type="match status" value="1"/>
</dbReference>
<organism evidence="2 3">
    <name type="scientific">Fraxinus pennsylvanica</name>
    <dbReference type="NCBI Taxonomy" id="56036"/>
    <lineage>
        <taxon>Eukaryota</taxon>
        <taxon>Viridiplantae</taxon>
        <taxon>Streptophyta</taxon>
        <taxon>Embryophyta</taxon>
        <taxon>Tracheophyta</taxon>
        <taxon>Spermatophyta</taxon>
        <taxon>Magnoliopsida</taxon>
        <taxon>eudicotyledons</taxon>
        <taxon>Gunneridae</taxon>
        <taxon>Pentapetalae</taxon>
        <taxon>asterids</taxon>
        <taxon>lamiids</taxon>
        <taxon>Lamiales</taxon>
        <taxon>Oleaceae</taxon>
        <taxon>Oleeae</taxon>
        <taxon>Fraxinus</taxon>
    </lineage>
</organism>
<dbReference type="EMBL" id="OU503044">
    <property type="protein sequence ID" value="CAI9768508.1"/>
    <property type="molecule type" value="Genomic_DNA"/>
</dbReference>
<evidence type="ECO:0000313" key="2">
    <source>
        <dbReference type="EMBL" id="CAI9768508.1"/>
    </source>
</evidence>
<evidence type="ECO:0008006" key="4">
    <source>
        <dbReference type="Google" id="ProtNLM"/>
    </source>
</evidence>
<dbReference type="Proteomes" id="UP000834106">
    <property type="component" value="Chromosome 9"/>
</dbReference>
<proteinExistence type="predicted"/>
<dbReference type="PANTHER" id="PTHR31032">
    <property type="entry name" value="PGR5-LIKE PROTEIN 1B, CHLOROPLASTIC"/>
    <property type="match status" value="1"/>
</dbReference>